<accession>A0A8H6X951</accession>
<feature type="region of interest" description="Disordered" evidence="1">
    <location>
        <begin position="211"/>
        <end position="242"/>
    </location>
</feature>
<gene>
    <name evidence="2" type="ORF">MVEN_02111000</name>
</gene>
<sequence length="242" mass="25367">MRVVPPVAQQTGTGRGTLIIPGWVRERTPEVLFEGGDVDESSVAEVILDALLKVPVDLRKTLASSILVVGGTSMLPGFIPRLQQELVRAVGPPPTPSRLPARQDRPDRPSLPPYDPYASLRPLLPYFAILNNPSPPPATTARAVANAGKAPAFSPATMAWVGGSLAGSLKTGGAEVNREQWDMAEANRDGDGSMDVSADVERAQIVLPDWTRSPLPAGAPSANAQLSSSAITMTSPQVPVGA</sequence>
<dbReference type="EMBL" id="JACAZI010000022">
    <property type="protein sequence ID" value="KAF7336758.1"/>
    <property type="molecule type" value="Genomic_DNA"/>
</dbReference>
<comment type="caution">
    <text evidence="2">The sequence shown here is derived from an EMBL/GenBank/DDBJ whole genome shotgun (WGS) entry which is preliminary data.</text>
</comment>
<evidence type="ECO:0000313" key="3">
    <source>
        <dbReference type="Proteomes" id="UP000620124"/>
    </source>
</evidence>
<dbReference type="InterPro" id="IPR004000">
    <property type="entry name" value="Actin"/>
</dbReference>
<dbReference type="InterPro" id="IPR043129">
    <property type="entry name" value="ATPase_NBD"/>
</dbReference>
<dbReference type="AlphaFoldDB" id="A0A8H6X951"/>
<dbReference type="SUPFAM" id="SSF53067">
    <property type="entry name" value="Actin-like ATPase domain"/>
    <property type="match status" value="1"/>
</dbReference>
<dbReference type="Proteomes" id="UP000620124">
    <property type="component" value="Unassembled WGS sequence"/>
</dbReference>
<name>A0A8H6X951_9AGAR</name>
<feature type="compositionally biased region" description="Polar residues" evidence="1">
    <location>
        <begin position="222"/>
        <end position="242"/>
    </location>
</feature>
<dbReference type="PANTHER" id="PTHR11937">
    <property type="entry name" value="ACTIN"/>
    <property type="match status" value="1"/>
</dbReference>
<feature type="region of interest" description="Disordered" evidence="1">
    <location>
        <begin position="89"/>
        <end position="114"/>
    </location>
</feature>
<dbReference type="Pfam" id="PF00022">
    <property type="entry name" value="Actin"/>
    <property type="match status" value="1"/>
</dbReference>
<keyword evidence="3" id="KW-1185">Reference proteome</keyword>
<dbReference type="OrthoDB" id="337660at2759"/>
<organism evidence="2 3">
    <name type="scientific">Mycena venus</name>
    <dbReference type="NCBI Taxonomy" id="2733690"/>
    <lineage>
        <taxon>Eukaryota</taxon>
        <taxon>Fungi</taxon>
        <taxon>Dikarya</taxon>
        <taxon>Basidiomycota</taxon>
        <taxon>Agaricomycotina</taxon>
        <taxon>Agaricomycetes</taxon>
        <taxon>Agaricomycetidae</taxon>
        <taxon>Agaricales</taxon>
        <taxon>Marasmiineae</taxon>
        <taxon>Mycenaceae</taxon>
        <taxon>Mycena</taxon>
    </lineage>
</organism>
<protein>
    <submittedName>
        <fullName evidence="2">Fungal specific actin related protein</fullName>
    </submittedName>
</protein>
<evidence type="ECO:0000256" key="1">
    <source>
        <dbReference type="SAM" id="MobiDB-lite"/>
    </source>
</evidence>
<dbReference type="Gene3D" id="3.30.420.40">
    <property type="match status" value="2"/>
</dbReference>
<reference evidence="2" key="1">
    <citation type="submission" date="2020-05" db="EMBL/GenBank/DDBJ databases">
        <title>Mycena genomes resolve the evolution of fungal bioluminescence.</title>
        <authorList>
            <person name="Tsai I.J."/>
        </authorList>
    </citation>
    <scope>NUCLEOTIDE SEQUENCE</scope>
    <source>
        <strain evidence="2">CCC161011</strain>
    </source>
</reference>
<dbReference type="Gene3D" id="3.90.640.10">
    <property type="entry name" value="Actin, Chain A, domain 4"/>
    <property type="match status" value="1"/>
</dbReference>
<evidence type="ECO:0000313" key="2">
    <source>
        <dbReference type="EMBL" id="KAF7336758.1"/>
    </source>
</evidence>
<proteinExistence type="predicted"/>